<dbReference type="Pfam" id="PF24578">
    <property type="entry name" value="CSPP1_C"/>
    <property type="match status" value="1"/>
</dbReference>
<evidence type="ECO:0000256" key="1">
    <source>
        <dbReference type="SAM" id="MobiDB-lite"/>
    </source>
</evidence>
<feature type="compositionally biased region" description="Basic and acidic residues" evidence="1">
    <location>
        <begin position="262"/>
        <end position="292"/>
    </location>
</feature>
<accession>A0A9N7UBQ7</accession>
<dbReference type="Proteomes" id="UP001153269">
    <property type="component" value="Unassembled WGS sequence"/>
</dbReference>
<feature type="compositionally biased region" description="Low complexity" evidence="1">
    <location>
        <begin position="211"/>
        <end position="225"/>
    </location>
</feature>
<gene>
    <name evidence="3" type="ORF">PLEPLA_LOCUS15528</name>
</gene>
<feature type="region of interest" description="Disordered" evidence="1">
    <location>
        <begin position="486"/>
        <end position="538"/>
    </location>
</feature>
<feature type="compositionally biased region" description="Basic and acidic residues" evidence="1">
    <location>
        <begin position="155"/>
        <end position="196"/>
    </location>
</feature>
<reference evidence="3" key="1">
    <citation type="submission" date="2020-03" db="EMBL/GenBank/DDBJ databases">
        <authorList>
            <person name="Weist P."/>
        </authorList>
    </citation>
    <scope>NUCLEOTIDE SEQUENCE</scope>
</reference>
<organism evidence="3 4">
    <name type="scientific">Pleuronectes platessa</name>
    <name type="common">European plaice</name>
    <dbReference type="NCBI Taxonomy" id="8262"/>
    <lineage>
        <taxon>Eukaryota</taxon>
        <taxon>Metazoa</taxon>
        <taxon>Chordata</taxon>
        <taxon>Craniata</taxon>
        <taxon>Vertebrata</taxon>
        <taxon>Euteleostomi</taxon>
        <taxon>Actinopterygii</taxon>
        <taxon>Neopterygii</taxon>
        <taxon>Teleostei</taxon>
        <taxon>Neoteleostei</taxon>
        <taxon>Acanthomorphata</taxon>
        <taxon>Carangaria</taxon>
        <taxon>Pleuronectiformes</taxon>
        <taxon>Pleuronectoidei</taxon>
        <taxon>Pleuronectidae</taxon>
        <taxon>Pleuronectes</taxon>
    </lineage>
</organism>
<evidence type="ECO:0000259" key="2">
    <source>
        <dbReference type="Pfam" id="PF24578"/>
    </source>
</evidence>
<name>A0A9N7UBQ7_PLEPL</name>
<dbReference type="InterPro" id="IPR058191">
    <property type="entry name" value="CSPP1_C"/>
</dbReference>
<feature type="region of interest" description="Disordered" evidence="1">
    <location>
        <begin position="569"/>
        <end position="596"/>
    </location>
</feature>
<sequence>MLVYNPWGRSGGGAPIKDQKGNLISDLSQMHRINMELYNNPVLKNREQNLSMRNGDTPGDEVRAPLPQRIPGLNDQPSPQRLNQQESYIVDLKQQMEENKRKKEKETERKKMEEENDMRRIVEECARLQQKYEEEQRRHKEKHKVNSSSNQPDTHLQKKEKKGEAGKRDGGKGASEHRRQRGGENHTSRGTQREKSPPIPTLRRKTNIVASRPSSEVSQLSSRSQTVNESSEYVHIKAAMIEESKREEVNLRERMRILEEKMVKQEEQTEEEVPRSTRDREEGTHLWQREKSPPIPTLRRKTHFVASRPSSDRERTAWAPHSLPGKMAPPRDPKDEVIRELSVLRRHLRKEQMQLEAQMKQTDRQESIHPPSIRSSRRPRAAAAVHGEAELPSTSRTDPVPAPVNAKNLYSSSREEVLQMYPDTPPTGEQTLDVQQQALLQEYRRQIGLMRIREHGDRDLLKVYLNCNHHAHFHLFGGYSADMCGQQAHRGGSPQPSAEHKERTTPRRRREIFVNQRERDVEPDVESPKLPTSQNEGLSLDEGDFWSLRSASERRVSVESVATEPWLRPGTSATLKGSACRKRLDTPSPGLTHRVT</sequence>
<dbReference type="GO" id="GO:0005813">
    <property type="term" value="C:centrosome"/>
    <property type="evidence" value="ECO:0007669"/>
    <property type="project" value="InterPro"/>
</dbReference>
<evidence type="ECO:0000313" key="3">
    <source>
        <dbReference type="EMBL" id="CAB1427587.1"/>
    </source>
</evidence>
<dbReference type="GO" id="GO:0032467">
    <property type="term" value="P:positive regulation of cytokinesis"/>
    <property type="evidence" value="ECO:0007669"/>
    <property type="project" value="InterPro"/>
</dbReference>
<feature type="domain" description="Centrosome and spindle pole-associated protein 1 C-terminal" evidence="2">
    <location>
        <begin position="411"/>
        <end position="451"/>
    </location>
</feature>
<feature type="region of interest" description="Disordered" evidence="1">
    <location>
        <begin position="46"/>
        <end position="232"/>
    </location>
</feature>
<feature type="region of interest" description="Disordered" evidence="1">
    <location>
        <begin position="357"/>
        <end position="404"/>
    </location>
</feature>
<feature type="region of interest" description="Disordered" evidence="1">
    <location>
        <begin position="262"/>
        <end position="333"/>
    </location>
</feature>
<protein>
    <recommendedName>
        <fullName evidence="2">Centrosome and spindle pole-associated protein 1 C-terminal domain-containing protein</fullName>
    </recommendedName>
</protein>
<keyword evidence="4" id="KW-1185">Reference proteome</keyword>
<dbReference type="AlphaFoldDB" id="A0A9N7UBQ7"/>
<feature type="compositionally biased region" description="Basic and acidic residues" evidence="1">
    <location>
        <begin position="94"/>
        <end position="138"/>
    </location>
</feature>
<dbReference type="InterPro" id="IPR026708">
    <property type="entry name" value="CSPP1"/>
</dbReference>
<comment type="caution">
    <text evidence="3">The sequence shown here is derived from an EMBL/GenBank/DDBJ whole genome shotgun (WGS) entry which is preliminary data.</text>
</comment>
<dbReference type="PANTHER" id="PTHR21616">
    <property type="entry name" value="CENTROSOME SPINDLE POLE ASSOCIATED PROTEIN"/>
    <property type="match status" value="1"/>
</dbReference>
<evidence type="ECO:0000313" key="4">
    <source>
        <dbReference type="Proteomes" id="UP001153269"/>
    </source>
</evidence>
<dbReference type="EMBL" id="CADEAL010000979">
    <property type="protein sequence ID" value="CAB1427587.1"/>
    <property type="molecule type" value="Genomic_DNA"/>
</dbReference>
<dbReference type="PANTHER" id="PTHR21616:SF2">
    <property type="entry name" value="CENTROSOME AND SPINDLE POLE-ASSOCIATED PROTEIN 1"/>
    <property type="match status" value="1"/>
</dbReference>
<dbReference type="GO" id="GO:0000922">
    <property type="term" value="C:spindle pole"/>
    <property type="evidence" value="ECO:0007669"/>
    <property type="project" value="InterPro"/>
</dbReference>
<dbReference type="GO" id="GO:0005874">
    <property type="term" value="C:microtubule"/>
    <property type="evidence" value="ECO:0007669"/>
    <property type="project" value="InterPro"/>
</dbReference>
<proteinExistence type="predicted"/>
<feature type="compositionally biased region" description="Polar residues" evidence="1">
    <location>
        <begin position="75"/>
        <end position="87"/>
    </location>
</feature>